<dbReference type="EMBL" id="CP001998">
    <property type="protein sequence ID" value="ADE54418.1"/>
    <property type="molecule type" value="Genomic_DNA"/>
</dbReference>
<keyword evidence="2" id="KW-1185">Reference proteome</keyword>
<dbReference type="STRING" id="583355.Caka_1399"/>
<sequence length="168" mass="19089">MKPALDSLQNRLANQLAASNPPTGTAELLSAITRLNGVLDTARRFVRAIVEPPLDLVFQETEHFISDRNKYSVDECMQLASEINDCCQFLLYDRDHFESKVEHVQANLPEGFETSLYCLRLGDERILFTVDEDPIFGQLTIDLLRIVHDTKFSDAANELIETLYQALK</sequence>
<dbReference type="HOGENOM" id="CLU_1583719_0_0_0"/>
<proteinExistence type="predicted"/>
<evidence type="ECO:0000313" key="2">
    <source>
        <dbReference type="Proteomes" id="UP000000925"/>
    </source>
</evidence>
<dbReference type="AlphaFoldDB" id="D5EJ19"/>
<evidence type="ECO:0000313" key="1">
    <source>
        <dbReference type="EMBL" id="ADE54418.1"/>
    </source>
</evidence>
<organism evidence="1 2">
    <name type="scientific">Coraliomargarita akajimensis (strain DSM 45221 / IAM 15411 / JCM 23193 / KCTC 12865 / 04OKA010-24)</name>
    <dbReference type="NCBI Taxonomy" id="583355"/>
    <lineage>
        <taxon>Bacteria</taxon>
        <taxon>Pseudomonadati</taxon>
        <taxon>Verrucomicrobiota</taxon>
        <taxon>Opitutia</taxon>
        <taxon>Puniceicoccales</taxon>
        <taxon>Coraliomargaritaceae</taxon>
        <taxon>Coraliomargarita</taxon>
    </lineage>
</organism>
<accession>D5EJ19</accession>
<dbReference type="Proteomes" id="UP000000925">
    <property type="component" value="Chromosome"/>
</dbReference>
<reference evidence="1 2" key="1">
    <citation type="journal article" date="2010" name="Stand. Genomic Sci.">
        <title>Complete genome sequence of Coraliomargarita akajimensis type strain (04OKA010-24).</title>
        <authorList>
            <person name="Mavromatis K."/>
            <person name="Abt B."/>
            <person name="Brambilla E."/>
            <person name="Lapidus A."/>
            <person name="Copeland A."/>
            <person name="Deshpande S."/>
            <person name="Nolan M."/>
            <person name="Lucas S."/>
            <person name="Tice H."/>
            <person name="Cheng J.F."/>
            <person name="Han C."/>
            <person name="Detter J.C."/>
            <person name="Woyke T."/>
            <person name="Goodwin L."/>
            <person name="Pitluck S."/>
            <person name="Held B."/>
            <person name="Brettin T."/>
            <person name="Tapia R."/>
            <person name="Ivanova N."/>
            <person name="Mikhailova N."/>
            <person name="Pati A."/>
            <person name="Liolios K."/>
            <person name="Chen A."/>
            <person name="Palaniappan K."/>
            <person name="Land M."/>
            <person name="Hauser L."/>
            <person name="Chang Y.J."/>
            <person name="Jeffries C.D."/>
            <person name="Rohde M."/>
            <person name="Goker M."/>
            <person name="Bristow J."/>
            <person name="Eisen J.A."/>
            <person name="Markowitz V."/>
            <person name="Hugenholtz P."/>
            <person name="Klenk H.P."/>
            <person name="Kyrpides N.C."/>
        </authorList>
    </citation>
    <scope>NUCLEOTIDE SEQUENCE [LARGE SCALE GENOMIC DNA]</scope>
    <source>
        <strain evidence="2">DSM 45221 / IAM 15411 / JCM 23193 / KCTC 12865</strain>
    </source>
</reference>
<gene>
    <name evidence="1" type="ordered locus">Caka_1399</name>
</gene>
<dbReference type="eggNOG" id="ENOG50335W0">
    <property type="taxonomic scope" value="Bacteria"/>
</dbReference>
<dbReference type="KEGG" id="caa:Caka_1399"/>
<name>D5EJ19_CORAD</name>
<protein>
    <submittedName>
        <fullName evidence="1">Uncharacterized protein</fullName>
    </submittedName>
</protein>